<dbReference type="EMBL" id="RBXL01000001">
    <property type="protein sequence ID" value="RKT44172.1"/>
    <property type="molecule type" value="Genomic_DNA"/>
</dbReference>
<dbReference type="GO" id="GO:0042619">
    <property type="term" value="P:poly-hydroxybutyrate biosynthetic process"/>
    <property type="evidence" value="ECO:0007669"/>
    <property type="project" value="UniProtKB-KW"/>
</dbReference>
<dbReference type="GO" id="GO:0016746">
    <property type="term" value="F:acyltransferase activity"/>
    <property type="evidence" value="ECO:0007669"/>
    <property type="project" value="UniProtKB-KW"/>
</dbReference>
<dbReference type="OrthoDB" id="9767934at2"/>
<evidence type="ECO:0000256" key="1">
    <source>
        <dbReference type="ARBA" id="ARBA00004683"/>
    </source>
</evidence>
<evidence type="ECO:0000256" key="2">
    <source>
        <dbReference type="ARBA" id="ARBA00019065"/>
    </source>
</evidence>
<dbReference type="PANTHER" id="PTHR36837:SF2">
    <property type="entry name" value="POLY(3-HYDROXYALKANOATE) POLYMERASE SUBUNIT PHAC"/>
    <property type="match status" value="1"/>
</dbReference>
<sequence>MLPIDIRPDKLTQEMLDYSRKLGQGMENLLNAEKIDTGVSPKEPVYAEDKLVLYRYDTPEGVTPDPVPLLIVYALVNRPYMTDIQEDRSTIKGLLATGQDVYLIDWGYPDQADRAITLDDYINGYIDRCVDHIREAHGVEKINLLGICQGGAFSLMYTSMHQEKVNSLVTMVTPVDFKTPDNLLSAWVQNVDIDLAVDTMGNIPGELLNWTFLSLKPFSLTGQKYVNMVDVLDDPDKVKNFLRMEKWIFDSPDQAGETFRQFIKDFYQRNGFINGGVMLAGQEVDLKNVSCPVLNIYAMQDHLVPPDASKALKGLTSSADYTELAFPGGHIGIYVSGKAQKEVTPAIGKWLNDHSA</sequence>
<evidence type="ECO:0000256" key="4">
    <source>
        <dbReference type="ARBA" id="ARBA00022752"/>
    </source>
</evidence>
<protein>
    <recommendedName>
        <fullName evidence="2">Poly(3-hydroxyalkanoate) polymerase subunit PhaC</fullName>
    </recommendedName>
    <alternativeName>
        <fullName evidence="6">PHB synthase subunit PhaC</fullName>
    </alternativeName>
</protein>
<dbReference type="Pfam" id="PF00561">
    <property type="entry name" value="Abhydrolase_1"/>
    <property type="match status" value="1"/>
</dbReference>
<name>A0A495V451_9GAMM</name>
<dbReference type="RefSeq" id="WP_120796647.1">
    <property type="nucleotide sequence ID" value="NZ_RBXL01000001.1"/>
</dbReference>
<keyword evidence="9" id="KW-1185">Reference proteome</keyword>
<evidence type="ECO:0000313" key="8">
    <source>
        <dbReference type="EMBL" id="RKT44172.1"/>
    </source>
</evidence>
<evidence type="ECO:0000256" key="5">
    <source>
        <dbReference type="ARBA" id="ARBA00023315"/>
    </source>
</evidence>
<dbReference type="Gene3D" id="3.40.50.1820">
    <property type="entry name" value="alpha/beta hydrolase"/>
    <property type="match status" value="1"/>
</dbReference>
<feature type="domain" description="AB hydrolase-1" evidence="7">
    <location>
        <begin position="68"/>
        <end position="334"/>
    </location>
</feature>
<dbReference type="UniPathway" id="UPA00917"/>
<dbReference type="NCBIfam" id="TIGR01836">
    <property type="entry name" value="PHA_synth_III_C"/>
    <property type="match status" value="1"/>
</dbReference>
<dbReference type="PANTHER" id="PTHR36837">
    <property type="entry name" value="POLY(3-HYDROXYALKANOATE) POLYMERASE SUBUNIT PHAC"/>
    <property type="match status" value="1"/>
</dbReference>
<organism evidence="8 9">
    <name type="scientific">Thiocapsa rosea</name>
    <dbReference type="NCBI Taxonomy" id="69360"/>
    <lineage>
        <taxon>Bacteria</taxon>
        <taxon>Pseudomonadati</taxon>
        <taxon>Pseudomonadota</taxon>
        <taxon>Gammaproteobacteria</taxon>
        <taxon>Chromatiales</taxon>
        <taxon>Chromatiaceae</taxon>
        <taxon>Thiocapsa</taxon>
    </lineage>
</organism>
<comment type="caution">
    <text evidence="8">The sequence shown here is derived from an EMBL/GenBank/DDBJ whole genome shotgun (WGS) entry which is preliminary data.</text>
</comment>
<keyword evidence="5" id="KW-0012">Acyltransferase</keyword>
<comment type="pathway">
    <text evidence="1">Biopolymer metabolism; poly-(R)-3-hydroxybutanoate biosynthesis.</text>
</comment>
<dbReference type="Proteomes" id="UP000274556">
    <property type="component" value="Unassembled WGS sequence"/>
</dbReference>
<dbReference type="InterPro" id="IPR051321">
    <property type="entry name" value="PHA/PHB_synthase"/>
</dbReference>
<dbReference type="SUPFAM" id="SSF53474">
    <property type="entry name" value="alpha/beta-Hydrolases"/>
    <property type="match status" value="1"/>
</dbReference>
<evidence type="ECO:0000256" key="6">
    <source>
        <dbReference type="ARBA" id="ARBA00033356"/>
    </source>
</evidence>
<dbReference type="InterPro" id="IPR010125">
    <property type="entry name" value="PHA_synth_III_C"/>
</dbReference>
<keyword evidence="4" id="KW-0583">PHB biosynthesis</keyword>
<dbReference type="AlphaFoldDB" id="A0A495V451"/>
<dbReference type="InterPro" id="IPR029058">
    <property type="entry name" value="AB_hydrolase_fold"/>
</dbReference>
<accession>A0A495V451</accession>
<evidence type="ECO:0000313" key="9">
    <source>
        <dbReference type="Proteomes" id="UP000274556"/>
    </source>
</evidence>
<dbReference type="InterPro" id="IPR000073">
    <property type="entry name" value="AB_hydrolase_1"/>
</dbReference>
<evidence type="ECO:0000256" key="3">
    <source>
        <dbReference type="ARBA" id="ARBA00022679"/>
    </source>
</evidence>
<proteinExistence type="predicted"/>
<keyword evidence="3" id="KW-0808">Transferase</keyword>
<gene>
    <name evidence="8" type="ORF">BDD21_1549</name>
</gene>
<evidence type="ECO:0000259" key="7">
    <source>
        <dbReference type="Pfam" id="PF00561"/>
    </source>
</evidence>
<reference evidence="8 9" key="1">
    <citation type="submission" date="2018-10" db="EMBL/GenBank/DDBJ databases">
        <title>Genomic Encyclopedia of Archaeal and Bacterial Type Strains, Phase II (KMG-II): from individual species to whole genera.</title>
        <authorList>
            <person name="Goeker M."/>
        </authorList>
    </citation>
    <scope>NUCLEOTIDE SEQUENCE [LARGE SCALE GENOMIC DNA]</scope>
    <source>
        <strain evidence="8 9">DSM 235</strain>
    </source>
</reference>